<dbReference type="PANTHER" id="PTHR31672">
    <property type="entry name" value="BNACNNG10540D PROTEIN"/>
    <property type="match status" value="1"/>
</dbReference>
<feature type="domain" description="F-box associated beta-propeller type 1" evidence="2">
    <location>
        <begin position="265"/>
        <end position="581"/>
    </location>
</feature>
<sequence length="583" mass="66509">MQHVTCDLRCDLKLDRSLQEYDVEDSILPVQPSLSYTAPEFVRSKNGNSQYPGFDLSSHALYLRNLALQPIILPMVLTIAQSQDRNDFDLTTLPALVPLLSTESFHIDVRLASLCFQIPTDSEHLVSHVLPLLLRAYNDNDVRIQEEVLKRSTSVAKQLDGQNTVEEKILKLQKKKELVFEGTVGGSQEAIGKLTAEDMSCTRLCCCNESVTDFHEVIYRTPVEALIQSATLCKRWTALLTNKKVIHTHLDRSAERFIRTVDTVNVVDPVTRICSSTSPVPREFQDPNNTDALLHCDGLMLCRLRGCHVKRFEPEDPRRPQIAIWNPVLRKVKWIMPSDCVSAYNNFGLGYKNRGDYLILRFPQIQYKFVEGENPVEIYELKNESWRTLEHVKVDWVVDRSCQGVSVLGNMYWVVAPEKKKKRKSYILGFNFTVETFNDVCLCPPPPLSCGGDRYLSCYSKDRLSLLQEDTKSRKIEVWLSNNLADASVSFTKHFSVASPDHLVLKAREFTSYPVYCFVKPKSIVAWCEGDATQGQRVCTYCTLYEIGEDALGNPTETERNYNGQRWLPDFCGHVYVPSLVWL</sequence>
<dbReference type="AlphaFoldDB" id="A0A8S9GYQ9"/>
<dbReference type="Gene3D" id="1.25.10.10">
    <property type="entry name" value="Leucine-rich Repeat Variant"/>
    <property type="match status" value="1"/>
</dbReference>
<evidence type="ECO:0000313" key="3">
    <source>
        <dbReference type="EMBL" id="KAF2549122.1"/>
    </source>
</evidence>
<dbReference type="InterPro" id="IPR050796">
    <property type="entry name" value="SCF_F-box_component"/>
</dbReference>
<comment type="caution">
    <text evidence="3">The sequence shown here is derived from an EMBL/GenBank/DDBJ whole genome shotgun (WGS) entry which is preliminary data.</text>
</comment>
<name>A0A8S9GYQ9_BRACR</name>
<reference evidence="3" key="1">
    <citation type="submission" date="2019-12" db="EMBL/GenBank/DDBJ databases">
        <title>Genome sequencing and annotation of Brassica cretica.</title>
        <authorList>
            <person name="Studholme D.J."/>
            <person name="Sarris P.F."/>
        </authorList>
    </citation>
    <scope>NUCLEOTIDE SEQUENCE</scope>
    <source>
        <strain evidence="3">PFS-102/07</strain>
        <tissue evidence="3">Leaf</tissue>
    </source>
</reference>
<dbReference type="EMBL" id="QGKY02001925">
    <property type="protein sequence ID" value="KAF2549122.1"/>
    <property type="molecule type" value="Genomic_DNA"/>
</dbReference>
<dbReference type="PROSITE" id="PS50077">
    <property type="entry name" value="HEAT_REPEAT"/>
    <property type="match status" value="1"/>
</dbReference>
<protein>
    <recommendedName>
        <fullName evidence="2">F-box associated beta-propeller type 1 domain-containing protein</fullName>
    </recommendedName>
</protein>
<dbReference type="InterPro" id="IPR021133">
    <property type="entry name" value="HEAT_type_2"/>
</dbReference>
<evidence type="ECO:0000256" key="1">
    <source>
        <dbReference type="PROSITE-ProRule" id="PRU00103"/>
    </source>
</evidence>
<proteinExistence type="predicted"/>
<dbReference type="InterPro" id="IPR011989">
    <property type="entry name" value="ARM-like"/>
</dbReference>
<dbReference type="NCBIfam" id="TIGR01640">
    <property type="entry name" value="F_box_assoc_1"/>
    <property type="match status" value="1"/>
</dbReference>
<accession>A0A8S9GYQ9</accession>
<gene>
    <name evidence="3" type="ORF">F2Q70_00023680</name>
</gene>
<dbReference type="InterPro" id="IPR006527">
    <property type="entry name" value="F-box-assoc_dom_typ1"/>
</dbReference>
<dbReference type="PANTHER" id="PTHR31672:SF13">
    <property type="entry name" value="F-BOX PROTEIN CPR30-LIKE"/>
    <property type="match status" value="1"/>
</dbReference>
<evidence type="ECO:0000259" key="2">
    <source>
        <dbReference type="Pfam" id="PF07734"/>
    </source>
</evidence>
<feature type="repeat" description="HEAT" evidence="1">
    <location>
        <begin position="129"/>
        <end position="167"/>
    </location>
</feature>
<organism evidence="3">
    <name type="scientific">Brassica cretica</name>
    <name type="common">Mustard</name>
    <dbReference type="NCBI Taxonomy" id="69181"/>
    <lineage>
        <taxon>Eukaryota</taxon>
        <taxon>Viridiplantae</taxon>
        <taxon>Streptophyta</taxon>
        <taxon>Embryophyta</taxon>
        <taxon>Tracheophyta</taxon>
        <taxon>Spermatophyta</taxon>
        <taxon>Magnoliopsida</taxon>
        <taxon>eudicotyledons</taxon>
        <taxon>Gunneridae</taxon>
        <taxon>Pentapetalae</taxon>
        <taxon>rosids</taxon>
        <taxon>malvids</taxon>
        <taxon>Brassicales</taxon>
        <taxon>Brassicaceae</taxon>
        <taxon>Brassiceae</taxon>
        <taxon>Brassica</taxon>
    </lineage>
</organism>
<dbReference type="InterPro" id="IPR017451">
    <property type="entry name" value="F-box-assoc_interact_dom"/>
</dbReference>
<dbReference type="Pfam" id="PF07734">
    <property type="entry name" value="FBA_1"/>
    <property type="match status" value="1"/>
</dbReference>